<dbReference type="Proteomes" id="UP000077051">
    <property type="component" value="Unassembled WGS sequence"/>
</dbReference>
<reference evidence="1 2" key="1">
    <citation type="submission" date="2015-06" db="EMBL/GenBank/DDBJ databases">
        <title>Expansion of signal transduction pathways in fungi by whole-genome duplication.</title>
        <authorList>
            <consortium name="DOE Joint Genome Institute"/>
            <person name="Corrochano L.M."/>
            <person name="Kuo A."/>
            <person name="Marcet-Houben M."/>
            <person name="Polaino S."/>
            <person name="Salamov A."/>
            <person name="Villalobos J.M."/>
            <person name="Alvarez M.I."/>
            <person name="Avalos J."/>
            <person name="Benito E.P."/>
            <person name="Benoit I."/>
            <person name="Burger G."/>
            <person name="Camino L.P."/>
            <person name="Canovas D."/>
            <person name="Cerda-Olmedo E."/>
            <person name="Cheng J.-F."/>
            <person name="Dominguez A."/>
            <person name="Elias M."/>
            <person name="Eslava A.P."/>
            <person name="Glaser F."/>
            <person name="Grimwood J."/>
            <person name="Gutierrez G."/>
            <person name="Heitman J."/>
            <person name="Henrissat B."/>
            <person name="Iturriaga E.A."/>
            <person name="Lang B.F."/>
            <person name="Lavin J.L."/>
            <person name="Lee S."/>
            <person name="Li W."/>
            <person name="Lindquist E."/>
            <person name="Lopez-Garcia S."/>
            <person name="Luque E.M."/>
            <person name="Marcos A.T."/>
            <person name="Martin J."/>
            <person name="Mccluskey K."/>
            <person name="Medina H.R."/>
            <person name="Miralles-Duran A."/>
            <person name="Miyazaki A."/>
            <person name="Munoz-Torres E."/>
            <person name="Oguiza J.A."/>
            <person name="Ohm R."/>
            <person name="Olmedo M."/>
            <person name="Orejas M."/>
            <person name="Ortiz-Castellanos L."/>
            <person name="Pisabarro A.G."/>
            <person name="Rodriguez-Romero J."/>
            <person name="Ruiz-Herrera J."/>
            <person name="Ruiz-Vazquez R."/>
            <person name="Sanz C."/>
            <person name="Schackwitz W."/>
            <person name="Schmutz J."/>
            <person name="Shahriari M."/>
            <person name="Shelest E."/>
            <person name="Silva-Franco F."/>
            <person name="Soanes D."/>
            <person name="Syed K."/>
            <person name="Tagua V.G."/>
            <person name="Talbot N.J."/>
            <person name="Thon M."/>
            <person name="De Vries R.P."/>
            <person name="Wiebenga A."/>
            <person name="Yadav J.S."/>
            <person name="Braun E.L."/>
            <person name="Baker S."/>
            <person name="Garre V."/>
            <person name="Horwitz B."/>
            <person name="Torres-Martinez S."/>
            <person name="Idnurm A."/>
            <person name="Herrera-Estrella A."/>
            <person name="Gabaldon T."/>
            <person name="Grigoriev I.V."/>
        </authorList>
    </citation>
    <scope>NUCLEOTIDE SEQUENCE [LARGE SCALE GENOMIC DNA]</scope>
    <source>
        <strain evidence="1 2">CBS 277.49</strain>
    </source>
</reference>
<dbReference type="VEuPathDB" id="FungiDB:MUCCIDRAFT_157192"/>
<evidence type="ECO:0000313" key="1">
    <source>
        <dbReference type="EMBL" id="OAC99365.1"/>
    </source>
</evidence>
<evidence type="ECO:0000313" key="2">
    <source>
        <dbReference type="Proteomes" id="UP000077051"/>
    </source>
</evidence>
<proteinExistence type="predicted"/>
<organism evidence="1 2">
    <name type="scientific">Mucor lusitanicus CBS 277.49</name>
    <dbReference type="NCBI Taxonomy" id="747725"/>
    <lineage>
        <taxon>Eukaryota</taxon>
        <taxon>Fungi</taxon>
        <taxon>Fungi incertae sedis</taxon>
        <taxon>Mucoromycota</taxon>
        <taxon>Mucoromycotina</taxon>
        <taxon>Mucoromycetes</taxon>
        <taxon>Mucorales</taxon>
        <taxon>Mucorineae</taxon>
        <taxon>Mucoraceae</taxon>
        <taxon>Mucor</taxon>
    </lineage>
</organism>
<dbReference type="AlphaFoldDB" id="A0A168HZ60"/>
<keyword evidence="2" id="KW-1185">Reference proteome</keyword>
<name>A0A168HZ60_MUCCL</name>
<protein>
    <submittedName>
        <fullName evidence="1">Uncharacterized protein</fullName>
    </submittedName>
</protein>
<dbReference type="EMBL" id="AMYB01000008">
    <property type="protein sequence ID" value="OAC99365.1"/>
    <property type="molecule type" value="Genomic_DNA"/>
</dbReference>
<accession>A0A168HZ60</accession>
<sequence length="142" mass="16523">MFRWAFKSRRFVDLGFETEAPLLLYQRRNIDYYSIATFILHCSSCGSITQAQLKEARKMLDEIDYLKDLGIGNSASNLMILKALNESEKFGRARKWMLRLILLESDAISVTNEDVLMLYKTFLYPKVASINNENIEKLKQVE</sequence>
<comment type="caution">
    <text evidence="1">The sequence shown here is derived from an EMBL/GenBank/DDBJ whole genome shotgun (WGS) entry which is preliminary data.</text>
</comment>
<gene>
    <name evidence="1" type="ORF">MUCCIDRAFT_157192</name>
</gene>